<protein>
    <submittedName>
        <fullName evidence="1">Uncharacterized protein</fullName>
    </submittedName>
</protein>
<dbReference type="EMBL" id="BNJF01000006">
    <property type="protein sequence ID" value="GHO49735.1"/>
    <property type="molecule type" value="Genomic_DNA"/>
</dbReference>
<keyword evidence="2" id="KW-1185">Reference proteome</keyword>
<evidence type="ECO:0000313" key="2">
    <source>
        <dbReference type="Proteomes" id="UP000612362"/>
    </source>
</evidence>
<sequence>MLYRSEKEGAHSNAVQSARPESIAILAFVPGGILSLFGRRFEAEAILAGFIGNEQARAYCQHVRVQT</sequence>
<accession>A0A8J3MVW0</accession>
<gene>
    <name evidence="1" type="ORF">KSX_78980</name>
</gene>
<dbReference type="Proteomes" id="UP000612362">
    <property type="component" value="Unassembled WGS sequence"/>
</dbReference>
<evidence type="ECO:0000313" key="1">
    <source>
        <dbReference type="EMBL" id="GHO49735.1"/>
    </source>
</evidence>
<proteinExistence type="predicted"/>
<dbReference type="AlphaFoldDB" id="A0A8J3MVW0"/>
<organism evidence="1 2">
    <name type="scientific">Ktedonospora formicarum</name>
    <dbReference type="NCBI Taxonomy" id="2778364"/>
    <lineage>
        <taxon>Bacteria</taxon>
        <taxon>Bacillati</taxon>
        <taxon>Chloroflexota</taxon>
        <taxon>Ktedonobacteria</taxon>
        <taxon>Ktedonobacterales</taxon>
        <taxon>Ktedonobacteraceae</taxon>
        <taxon>Ktedonospora</taxon>
    </lineage>
</organism>
<name>A0A8J3MVW0_9CHLR</name>
<reference evidence="1" key="1">
    <citation type="submission" date="2020-10" db="EMBL/GenBank/DDBJ databases">
        <title>Taxonomic study of unclassified bacteria belonging to the class Ktedonobacteria.</title>
        <authorList>
            <person name="Yabe S."/>
            <person name="Wang C.M."/>
            <person name="Zheng Y."/>
            <person name="Sakai Y."/>
            <person name="Cavaletti L."/>
            <person name="Monciardini P."/>
            <person name="Donadio S."/>
        </authorList>
    </citation>
    <scope>NUCLEOTIDE SEQUENCE</scope>
    <source>
        <strain evidence="1">SOSP1-1</strain>
    </source>
</reference>
<comment type="caution">
    <text evidence="1">The sequence shown here is derived from an EMBL/GenBank/DDBJ whole genome shotgun (WGS) entry which is preliminary data.</text>
</comment>